<name>A0AAV5SP59_9BILA</name>
<dbReference type="InterPro" id="IPR050147">
    <property type="entry name" value="Ser/Thr_Dehydratase"/>
</dbReference>
<sequence>SFVAMVKGKNGNGMERKRTTSDARDGLEYNKKVRKLQDEAAAIEKKADEEEAKAAEERKETEEDYEDEFIPDPDCNPDTPRKVLFSDISAAAFNIKKGISKTPCTKSVQLSHKYGVDLYFKKEYLQVTGSFKERGARFALSRLTEEEKRNGVIAASAGNHALALCYHGNMMGVSVTVVMPVFAPLMKITMCRSYGATVLLKGNNIGKAKDYAMHISKEKKLKYINGYDAPDILAGQGTIGLEILEQVPDTDVVLVPVGGGGLIAGVAVALKTLKPTVKVYGIEAETCPSFTRAYEAGHVITEMAGSTLADGLAVPTVGCNSLATAKGLIDKMVTVDEGSIALSILRLIELEKAVVEGAGGVCLAAILSDKLPELQGKKVVAILSGGNIDTTVLGRAIERGLAVDGRLIRIEVVVSDRPGGIAELSTRIAQAGGSIKDIFHERAWISTDVFSVRVKVVAETRDKEHVLELEKTLKERYTDFSHLGTMVVHYNRQIENRPWLEGIRIRED</sequence>
<feature type="non-terminal residue" evidence="9">
    <location>
        <position position="1"/>
    </location>
</feature>
<dbReference type="GO" id="GO:0003941">
    <property type="term" value="F:L-serine ammonia-lyase activity"/>
    <property type="evidence" value="ECO:0007669"/>
    <property type="project" value="TreeGrafter"/>
</dbReference>
<feature type="non-terminal residue" evidence="9">
    <location>
        <position position="508"/>
    </location>
</feature>
<dbReference type="InterPro" id="IPR036052">
    <property type="entry name" value="TrpB-like_PALP_sf"/>
</dbReference>
<dbReference type="CDD" id="cd01562">
    <property type="entry name" value="Thr-dehyd"/>
    <property type="match status" value="1"/>
</dbReference>
<dbReference type="InterPro" id="IPR045865">
    <property type="entry name" value="ACT-like_dom_sf"/>
</dbReference>
<evidence type="ECO:0000256" key="6">
    <source>
        <dbReference type="ARBA" id="ARBA00042605"/>
    </source>
</evidence>
<dbReference type="FunFam" id="3.40.50.1100:FF:000007">
    <property type="entry name" value="L-threonine dehydratase catabolic TdcB"/>
    <property type="match status" value="1"/>
</dbReference>
<dbReference type="CDD" id="cd04886">
    <property type="entry name" value="ACT_ThrD-II-like"/>
    <property type="match status" value="1"/>
</dbReference>
<dbReference type="Gene3D" id="3.30.70.260">
    <property type="match status" value="1"/>
</dbReference>
<dbReference type="GO" id="GO:0006565">
    <property type="term" value="P:L-serine catabolic process"/>
    <property type="evidence" value="ECO:0007669"/>
    <property type="project" value="TreeGrafter"/>
</dbReference>
<evidence type="ECO:0000259" key="8">
    <source>
        <dbReference type="Pfam" id="PF00291"/>
    </source>
</evidence>
<feature type="compositionally biased region" description="Basic and acidic residues" evidence="7">
    <location>
        <begin position="42"/>
        <end position="61"/>
    </location>
</feature>
<keyword evidence="4" id="KW-0456">Lyase</keyword>
<feature type="region of interest" description="Disordered" evidence="7">
    <location>
        <begin position="1"/>
        <end position="28"/>
    </location>
</feature>
<dbReference type="PANTHER" id="PTHR48078:SF18">
    <property type="entry name" value="THREONINE AMMONIA-LYASE"/>
    <property type="match status" value="1"/>
</dbReference>
<evidence type="ECO:0000256" key="1">
    <source>
        <dbReference type="ARBA" id="ARBA00001933"/>
    </source>
</evidence>
<organism evidence="9 10">
    <name type="scientific">Pristionchus entomophagus</name>
    <dbReference type="NCBI Taxonomy" id="358040"/>
    <lineage>
        <taxon>Eukaryota</taxon>
        <taxon>Metazoa</taxon>
        <taxon>Ecdysozoa</taxon>
        <taxon>Nematoda</taxon>
        <taxon>Chromadorea</taxon>
        <taxon>Rhabditida</taxon>
        <taxon>Rhabditina</taxon>
        <taxon>Diplogasteromorpha</taxon>
        <taxon>Diplogasteroidea</taxon>
        <taxon>Neodiplogasteridae</taxon>
        <taxon>Pristionchus</taxon>
    </lineage>
</organism>
<dbReference type="AlphaFoldDB" id="A0AAV5SP59"/>
<dbReference type="SUPFAM" id="SSF53686">
    <property type="entry name" value="Tryptophan synthase beta subunit-like PLP-dependent enzymes"/>
    <property type="match status" value="1"/>
</dbReference>
<gene>
    <name evidence="9" type="ORF">PENTCL1PPCAC_6545</name>
</gene>
<dbReference type="InterPro" id="IPR005789">
    <property type="entry name" value="Thr_deHydtase_catblc"/>
</dbReference>
<dbReference type="InterPro" id="IPR001926">
    <property type="entry name" value="TrpB-like_PALP"/>
</dbReference>
<dbReference type="Gene3D" id="3.40.50.1100">
    <property type="match status" value="2"/>
</dbReference>
<protein>
    <recommendedName>
        <fullName evidence="5">L-serine deaminase</fullName>
    </recommendedName>
    <alternativeName>
        <fullName evidence="6">L-threonine dehydratase</fullName>
    </alternativeName>
</protein>
<dbReference type="GO" id="GO:0004794">
    <property type="term" value="F:threonine deaminase activity"/>
    <property type="evidence" value="ECO:0007669"/>
    <property type="project" value="InterPro"/>
</dbReference>
<dbReference type="InterPro" id="IPR044561">
    <property type="entry name" value="ACT_ThrD-II-like"/>
</dbReference>
<comment type="caution">
    <text evidence="9">The sequence shown here is derived from an EMBL/GenBank/DDBJ whole genome shotgun (WGS) entry which is preliminary data.</text>
</comment>
<comment type="cofactor">
    <cofactor evidence="1">
        <name>pyridoxal 5'-phosphate</name>
        <dbReference type="ChEBI" id="CHEBI:597326"/>
    </cofactor>
</comment>
<reference evidence="9" key="1">
    <citation type="submission" date="2023-10" db="EMBL/GenBank/DDBJ databases">
        <title>Genome assembly of Pristionchus species.</title>
        <authorList>
            <person name="Yoshida K."/>
            <person name="Sommer R.J."/>
        </authorList>
    </citation>
    <scope>NUCLEOTIDE SEQUENCE</scope>
    <source>
        <strain evidence="9">RS0144</strain>
    </source>
</reference>
<evidence type="ECO:0000313" key="9">
    <source>
        <dbReference type="EMBL" id="GMS84370.1"/>
    </source>
</evidence>
<feature type="domain" description="Tryptophan synthase beta chain-like PALP" evidence="8">
    <location>
        <begin position="96"/>
        <end position="385"/>
    </location>
</feature>
<comment type="similarity">
    <text evidence="2">Belongs to the serine/threonine dehydratase family.</text>
</comment>
<keyword evidence="10" id="KW-1185">Reference proteome</keyword>
<feature type="compositionally biased region" description="Acidic residues" evidence="7">
    <location>
        <begin position="62"/>
        <end position="71"/>
    </location>
</feature>
<dbReference type="NCBIfam" id="TIGR01127">
    <property type="entry name" value="ilvA_1Cterm"/>
    <property type="match status" value="1"/>
</dbReference>
<dbReference type="Pfam" id="PF00291">
    <property type="entry name" value="PALP"/>
    <property type="match status" value="1"/>
</dbReference>
<accession>A0AAV5SP59</accession>
<dbReference type="EMBL" id="BTSX01000002">
    <property type="protein sequence ID" value="GMS84370.1"/>
    <property type="molecule type" value="Genomic_DNA"/>
</dbReference>
<evidence type="ECO:0000256" key="2">
    <source>
        <dbReference type="ARBA" id="ARBA00010869"/>
    </source>
</evidence>
<dbReference type="GO" id="GO:0009097">
    <property type="term" value="P:isoleucine biosynthetic process"/>
    <property type="evidence" value="ECO:0007669"/>
    <property type="project" value="TreeGrafter"/>
</dbReference>
<evidence type="ECO:0000256" key="3">
    <source>
        <dbReference type="ARBA" id="ARBA00022898"/>
    </source>
</evidence>
<evidence type="ECO:0000256" key="5">
    <source>
        <dbReference type="ARBA" id="ARBA00041766"/>
    </source>
</evidence>
<dbReference type="GO" id="GO:0006567">
    <property type="term" value="P:L-threonine catabolic process"/>
    <property type="evidence" value="ECO:0007669"/>
    <property type="project" value="InterPro"/>
</dbReference>
<evidence type="ECO:0000256" key="4">
    <source>
        <dbReference type="ARBA" id="ARBA00023239"/>
    </source>
</evidence>
<feature type="region of interest" description="Disordered" evidence="7">
    <location>
        <begin position="42"/>
        <end position="79"/>
    </location>
</feature>
<dbReference type="PANTHER" id="PTHR48078">
    <property type="entry name" value="THREONINE DEHYDRATASE, MITOCHONDRIAL-RELATED"/>
    <property type="match status" value="1"/>
</dbReference>
<feature type="compositionally biased region" description="Basic and acidic residues" evidence="7">
    <location>
        <begin position="14"/>
        <end position="28"/>
    </location>
</feature>
<dbReference type="SUPFAM" id="SSF55021">
    <property type="entry name" value="ACT-like"/>
    <property type="match status" value="1"/>
</dbReference>
<keyword evidence="3" id="KW-0663">Pyridoxal phosphate</keyword>
<proteinExistence type="inferred from homology"/>
<dbReference type="Proteomes" id="UP001432027">
    <property type="component" value="Unassembled WGS sequence"/>
</dbReference>
<evidence type="ECO:0000313" key="10">
    <source>
        <dbReference type="Proteomes" id="UP001432027"/>
    </source>
</evidence>
<evidence type="ECO:0000256" key="7">
    <source>
        <dbReference type="SAM" id="MobiDB-lite"/>
    </source>
</evidence>